<dbReference type="AlphaFoldDB" id="A0A7X6HD52"/>
<dbReference type="EMBL" id="JAAZSQ010000007">
    <property type="protein sequence ID" value="NKX54811.1"/>
    <property type="molecule type" value="Genomic_DNA"/>
</dbReference>
<reference evidence="5 6" key="1">
    <citation type="submission" date="2020-04" db="EMBL/GenBank/DDBJ databases">
        <title>Arthrobacter sp. nov.</title>
        <authorList>
            <person name="Liu S."/>
        </authorList>
    </citation>
    <scope>NUCLEOTIDE SEQUENCE [LARGE SCALE GENOMIC DNA]</scope>
    <source>
        <strain evidence="5 6">E918</strain>
    </source>
</reference>
<dbReference type="RefSeq" id="WP_168486150.1">
    <property type="nucleotide sequence ID" value="NZ_JAAZSQ010000007.1"/>
</dbReference>
<protein>
    <submittedName>
        <fullName evidence="5">ABC transporter substrate-binding protein</fullName>
    </submittedName>
</protein>
<sequence length="322" mass="33041">MTARQWSATLAALLVLVLASGCGVGRGSAVELGPGAQIKVGVIPVADFAPIYIAAEEGYFADEGLNVKTQVMQNAAAIAPSVINGQLQFGTAAVPPFLGAVQKGLPLKAVANGTSIAADPAKDPSALVAGPGNGITRPKDLEGRTVAVNALSSIVHVTAAAAVKADGGDPAKVTFVAMPFPDMLPALARGAVDAASLVEPFHARSVAEGARVIAHPYSKVLQPNGTFTVVFTAQPFIETNPGIVEKFARAVDRASVEAARNPQKVGAVLAKYGKLPPEVFARIRVPMYSDKLDTSALASTGELMRGLGFLPGSVDVESAVWK</sequence>
<comment type="caution">
    <text evidence="5">The sequence shown here is derived from an EMBL/GenBank/DDBJ whole genome shotgun (WGS) entry which is preliminary data.</text>
</comment>
<name>A0A7X6HD52_9MICC</name>
<accession>A0A7X6HD52</accession>
<dbReference type="PANTHER" id="PTHR30024">
    <property type="entry name" value="ALIPHATIC SULFONATES-BINDING PROTEIN-RELATED"/>
    <property type="match status" value="1"/>
</dbReference>
<dbReference type="PROSITE" id="PS51257">
    <property type="entry name" value="PROKAR_LIPOPROTEIN"/>
    <property type="match status" value="1"/>
</dbReference>
<evidence type="ECO:0000313" key="6">
    <source>
        <dbReference type="Proteomes" id="UP000544090"/>
    </source>
</evidence>
<dbReference type="Gene3D" id="3.40.190.10">
    <property type="entry name" value="Periplasmic binding protein-like II"/>
    <property type="match status" value="2"/>
</dbReference>
<gene>
    <name evidence="5" type="ORF">HGG74_09720</name>
</gene>
<dbReference type="Pfam" id="PF09084">
    <property type="entry name" value="NMT1"/>
    <property type="match status" value="1"/>
</dbReference>
<evidence type="ECO:0000256" key="3">
    <source>
        <dbReference type="ARBA" id="ARBA00022729"/>
    </source>
</evidence>
<dbReference type="GO" id="GO:0042597">
    <property type="term" value="C:periplasmic space"/>
    <property type="evidence" value="ECO:0007669"/>
    <property type="project" value="UniProtKB-SubCell"/>
</dbReference>
<evidence type="ECO:0000313" key="5">
    <source>
        <dbReference type="EMBL" id="NKX54811.1"/>
    </source>
</evidence>
<keyword evidence="6" id="KW-1185">Reference proteome</keyword>
<proteinExistence type="inferred from homology"/>
<feature type="domain" description="SsuA/THI5-like" evidence="4">
    <location>
        <begin position="47"/>
        <end position="264"/>
    </location>
</feature>
<organism evidence="5 6">
    <name type="scientific">Arthrobacter mobilis</name>
    <dbReference type="NCBI Taxonomy" id="2724944"/>
    <lineage>
        <taxon>Bacteria</taxon>
        <taxon>Bacillati</taxon>
        <taxon>Actinomycetota</taxon>
        <taxon>Actinomycetes</taxon>
        <taxon>Micrococcales</taxon>
        <taxon>Micrococcaceae</taxon>
        <taxon>Arthrobacter</taxon>
    </lineage>
</organism>
<keyword evidence="3" id="KW-0732">Signal</keyword>
<dbReference type="SUPFAM" id="SSF53850">
    <property type="entry name" value="Periplasmic binding protein-like II"/>
    <property type="match status" value="1"/>
</dbReference>
<evidence type="ECO:0000256" key="2">
    <source>
        <dbReference type="ARBA" id="ARBA00010742"/>
    </source>
</evidence>
<comment type="similarity">
    <text evidence="2">Belongs to the bacterial solute-binding protein SsuA/TauA family.</text>
</comment>
<evidence type="ECO:0000259" key="4">
    <source>
        <dbReference type="Pfam" id="PF09084"/>
    </source>
</evidence>
<dbReference type="Proteomes" id="UP000544090">
    <property type="component" value="Unassembled WGS sequence"/>
</dbReference>
<dbReference type="InterPro" id="IPR015168">
    <property type="entry name" value="SsuA/THI5"/>
</dbReference>
<evidence type="ECO:0000256" key="1">
    <source>
        <dbReference type="ARBA" id="ARBA00004418"/>
    </source>
</evidence>
<dbReference type="PANTHER" id="PTHR30024:SF47">
    <property type="entry name" value="TAURINE-BINDING PERIPLASMIC PROTEIN"/>
    <property type="match status" value="1"/>
</dbReference>
<comment type="subcellular location">
    <subcellularLocation>
        <location evidence="1">Periplasm</location>
    </subcellularLocation>
</comment>